<feature type="domain" description="Enoyl reductase (ER)" evidence="1">
    <location>
        <begin position="10"/>
        <end position="331"/>
    </location>
</feature>
<reference evidence="2 3" key="1">
    <citation type="submission" date="2019-10" db="EMBL/GenBank/DDBJ databases">
        <title>Glaciimonas soli sp. nov., a psychrophilic bacterium isolated from the forest soil of a high elevation mountain in Taiwan.</title>
        <authorList>
            <person name="Wang L.-T."/>
            <person name="Shieh W.Y."/>
        </authorList>
    </citation>
    <scope>NUCLEOTIDE SEQUENCE [LARGE SCALE GENOMIC DNA]</scope>
    <source>
        <strain evidence="2 3">GS1</strain>
    </source>
</reference>
<dbReference type="InterPro" id="IPR050700">
    <property type="entry name" value="YIM1/Zinc_Alcohol_DH_Fams"/>
</dbReference>
<dbReference type="GO" id="GO:0016491">
    <property type="term" value="F:oxidoreductase activity"/>
    <property type="evidence" value="ECO:0007669"/>
    <property type="project" value="InterPro"/>
</dbReference>
<dbReference type="Pfam" id="PF13602">
    <property type="entry name" value="ADH_zinc_N_2"/>
    <property type="match status" value="1"/>
</dbReference>
<evidence type="ECO:0000313" key="2">
    <source>
        <dbReference type="EMBL" id="MQR01521.1"/>
    </source>
</evidence>
<dbReference type="Gene3D" id="3.90.180.10">
    <property type="entry name" value="Medium-chain alcohol dehydrogenases, catalytic domain"/>
    <property type="match status" value="1"/>
</dbReference>
<dbReference type="Proteomes" id="UP000451565">
    <property type="component" value="Unassembled WGS sequence"/>
</dbReference>
<dbReference type="PANTHER" id="PTHR11695">
    <property type="entry name" value="ALCOHOL DEHYDROGENASE RELATED"/>
    <property type="match status" value="1"/>
</dbReference>
<dbReference type="Gene3D" id="3.40.50.720">
    <property type="entry name" value="NAD(P)-binding Rossmann-like Domain"/>
    <property type="match status" value="1"/>
</dbReference>
<dbReference type="SUPFAM" id="SSF51735">
    <property type="entry name" value="NAD(P)-binding Rossmann-fold domains"/>
    <property type="match status" value="1"/>
</dbReference>
<dbReference type="Pfam" id="PF08240">
    <property type="entry name" value="ADH_N"/>
    <property type="match status" value="1"/>
</dbReference>
<dbReference type="EMBL" id="WINI01000007">
    <property type="protein sequence ID" value="MQR01521.1"/>
    <property type="molecule type" value="Genomic_DNA"/>
</dbReference>
<dbReference type="OrthoDB" id="9787435at2"/>
<sequence>MQAFVLKAYGGPELTSLGQVPVPVPNARQLLIRVRAAGLNPVDFKIRKGDLRIVQRYQLPAVLGNELAGEVVACGGQVHRFHIGDRVFARVAKERMGAFAQFAIVEEDHAAQLPASLDFAAAAAIPLAGLTALQALRDELRVEKGQCIFISGGAGGVGSFAIQIAKHLGAQVATTASPRGEALVRQLGADIVVDYTKEKPMSVLSEFDGAFDLLGGDTLEQAFAIVRPGATVVTVAGIPEPLTASKDLGRGFGLQALFWFASFLLRRHARKHGVHYRYLFMHPSGADLAELARLVDAGVIKVIVDSVYPFENIIDAMAKLESGHAKGKIVVTMPEISSTQK</sequence>
<keyword evidence="3" id="KW-1185">Reference proteome</keyword>
<evidence type="ECO:0000259" key="1">
    <source>
        <dbReference type="SMART" id="SM00829"/>
    </source>
</evidence>
<evidence type="ECO:0000313" key="3">
    <source>
        <dbReference type="Proteomes" id="UP000451565"/>
    </source>
</evidence>
<name>A0A843YW55_9BURK</name>
<dbReference type="InterPro" id="IPR011032">
    <property type="entry name" value="GroES-like_sf"/>
</dbReference>
<dbReference type="SUPFAM" id="SSF50129">
    <property type="entry name" value="GroES-like"/>
    <property type="match status" value="1"/>
</dbReference>
<dbReference type="InterPro" id="IPR013154">
    <property type="entry name" value="ADH-like_N"/>
</dbReference>
<protein>
    <submittedName>
        <fullName evidence="2">Zinc-binding dehydrogenase</fullName>
    </submittedName>
</protein>
<gene>
    <name evidence="2" type="ORF">GEV47_12645</name>
</gene>
<organism evidence="2 3">
    <name type="scientific">Glaciimonas soli</name>
    <dbReference type="NCBI Taxonomy" id="2590999"/>
    <lineage>
        <taxon>Bacteria</taxon>
        <taxon>Pseudomonadati</taxon>
        <taxon>Pseudomonadota</taxon>
        <taxon>Betaproteobacteria</taxon>
        <taxon>Burkholderiales</taxon>
        <taxon>Oxalobacteraceae</taxon>
        <taxon>Glaciimonas</taxon>
    </lineage>
</organism>
<dbReference type="SMART" id="SM00829">
    <property type="entry name" value="PKS_ER"/>
    <property type="match status" value="1"/>
</dbReference>
<dbReference type="CDD" id="cd05289">
    <property type="entry name" value="MDR_like_2"/>
    <property type="match status" value="1"/>
</dbReference>
<dbReference type="InterPro" id="IPR036291">
    <property type="entry name" value="NAD(P)-bd_dom_sf"/>
</dbReference>
<dbReference type="AlphaFoldDB" id="A0A843YW55"/>
<dbReference type="InterPro" id="IPR020843">
    <property type="entry name" value="ER"/>
</dbReference>
<proteinExistence type="predicted"/>
<dbReference type="PANTHER" id="PTHR11695:SF294">
    <property type="entry name" value="RETICULON-4-INTERACTING PROTEIN 1, MITOCHONDRIAL"/>
    <property type="match status" value="1"/>
</dbReference>
<accession>A0A843YW55</accession>
<comment type="caution">
    <text evidence="2">The sequence shown here is derived from an EMBL/GenBank/DDBJ whole genome shotgun (WGS) entry which is preliminary data.</text>
</comment>